<gene>
    <name evidence="2" type="ORF">RHIMIDRAFT_67682</name>
</gene>
<evidence type="ECO:0000313" key="3">
    <source>
        <dbReference type="Proteomes" id="UP000242254"/>
    </source>
</evidence>
<keyword evidence="3" id="KW-1185">Reference proteome</keyword>
<organism evidence="2 3">
    <name type="scientific">Rhizopus microsporus ATCC 52813</name>
    <dbReference type="NCBI Taxonomy" id="1340429"/>
    <lineage>
        <taxon>Eukaryota</taxon>
        <taxon>Fungi</taxon>
        <taxon>Fungi incertae sedis</taxon>
        <taxon>Mucoromycota</taxon>
        <taxon>Mucoromycotina</taxon>
        <taxon>Mucoromycetes</taxon>
        <taxon>Mucorales</taxon>
        <taxon>Mucorineae</taxon>
        <taxon>Rhizopodaceae</taxon>
        <taxon>Rhizopus</taxon>
    </lineage>
</organism>
<feature type="region of interest" description="Disordered" evidence="1">
    <location>
        <begin position="118"/>
        <end position="289"/>
    </location>
</feature>
<accession>A0A2G4SJH6</accession>
<name>A0A2G4SJH6_RHIZD</name>
<feature type="compositionally biased region" description="Polar residues" evidence="1">
    <location>
        <begin position="151"/>
        <end position="169"/>
    </location>
</feature>
<dbReference type="GeneID" id="35446539"/>
<sequence>MEKSQSSFYLWSPPPLDLSLDSFSADILNQFEKKSHSIDINEKEQTTPRLQEDQNNYYSCDSPIRFSSTIERAISPSLINDGETSPTTNVFRKSSTFLKNKLSICSNLRSSIEITPDSRISPITTGADKLTRQYPPKPLEYSTVIEPPSENFDSIPSGSLASSKSNESIESNEKEEEEKEEEEEEEEKEKEEEEEEEEEETANVLTPASPISEYVNTEADVDNNNNTVPPTTKESSKDNSHDSNTRIEYDAPTHKVNNQDIIAVSSVEPMKSTGPSEKPKRSIPASPAPKRRGFFFFRFC</sequence>
<dbReference type="RefSeq" id="XP_023462621.1">
    <property type="nucleotide sequence ID" value="XM_023615551.1"/>
</dbReference>
<dbReference type="EMBL" id="KZ303861">
    <property type="protein sequence ID" value="PHZ08913.1"/>
    <property type="molecule type" value="Genomic_DNA"/>
</dbReference>
<feature type="compositionally biased region" description="Basic and acidic residues" evidence="1">
    <location>
        <begin position="234"/>
        <end position="253"/>
    </location>
</feature>
<reference evidence="2 3" key="1">
    <citation type="journal article" date="2016" name="Proc. Natl. Acad. Sci. U.S.A.">
        <title>Lipid metabolic changes in an early divergent fungus govern the establishment of a mutualistic symbiosis with endobacteria.</title>
        <authorList>
            <person name="Lastovetsky O.A."/>
            <person name="Gaspar M.L."/>
            <person name="Mondo S.J."/>
            <person name="LaButti K.M."/>
            <person name="Sandor L."/>
            <person name="Grigoriev I.V."/>
            <person name="Henry S.A."/>
            <person name="Pawlowska T.E."/>
        </authorList>
    </citation>
    <scope>NUCLEOTIDE SEQUENCE [LARGE SCALE GENOMIC DNA]</scope>
    <source>
        <strain evidence="2 3">ATCC 52813</strain>
    </source>
</reference>
<feature type="compositionally biased region" description="Acidic residues" evidence="1">
    <location>
        <begin position="173"/>
        <end position="201"/>
    </location>
</feature>
<proteinExistence type="predicted"/>
<evidence type="ECO:0000256" key="1">
    <source>
        <dbReference type="SAM" id="MobiDB-lite"/>
    </source>
</evidence>
<feature type="compositionally biased region" description="Low complexity" evidence="1">
    <location>
        <begin position="222"/>
        <end position="232"/>
    </location>
</feature>
<evidence type="ECO:0000313" key="2">
    <source>
        <dbReference type="EMBL" id="PHZ08913.1"/>
    </source>
</evidence>
<dbReference type="Proteomes" id="UP000242254">
    <property type="component" value="Unassembled WGS sequence"/>
</dbReference>
<dbReference type="AlphaFoldDB" id="A0A2G4SJH6"/>
<protein>
    <submittedName>
        <fullName evidence="2">Uncharacterized protein</fullName>
    </submittedName>
</protein>